<feature type="transmembrane region" description="Helical" evidence="5">
    <location>
        <begin position="250"/>
        <end position="271"/>
    </location>
</feature>
<feature type="coiled-coil region" evidence="3">
    <location>
        <begin position="315"/>
        <end position="342"/>
    </location>
</feature>
<dbReference type="InterPro" id="IPR000160">
    <property type="entry name" value="GGDEF_dom"/>
</dbReference>
<dbReference type="PROSITE" id="PS50885">
    <property type="entry name" value="HAMP"/>
    <property type="match status" value="1"/>
</dbReference>
<dbReference type="Pfam" id="PF00990">
    <property type="entry name" value="GGDEF"/>
    <property type="match status" value="1"/>
</dbReference>
<reference evidence="9" key="1">
    <citation type="journal article" date="2019" name="Int. J. Syst. Evol. Microbiol.">
        <title>The Global Catalogue of Microorganisms (GCM) 10K type strain sequencing project: providing services to taxonomists for standard genome sequencing and annotation.</title>
        <authorList>
            <consortium name="The Broad Institute Genomics Platform"/>
            <consortium name="The Broad Institute Genome Sequencing Center for Infectious Disease"/>
            <person name="Wu L."/>
            <person name="Ma J."/>
        </authorList>
    </citation>
    <scope>NUCLEOTIDE SEQUENCE [LARGE SCALE GENOMIC DNA]</scope>
    <source>
        <strain evidence="9">KACC 14249</strain>
    </source>
</reference>
<sequence length="670" mass="69850">MKSVRSRLAVVLGVVLLIPALAALLAIGVLAPRQVNQAAGLSMTQAASSVGAALQARCLAMGEAARVLALQARTQKLQIAARNAISRQSDGFSMFVKDGKVVASAGTTPDMPVSELLTSSCSKASAIGVQPLVPTGLPVVSEVVQAVDAKDNELGTAIVGQVYDQQRLNALAAVLGLPSETDLALACPQGRGVSTQTGALGAKLRMAAASSPGVRDIEDRKVAISTKAQGQYCGVAAAIAAPGLALTQGWLALALVLALVIGMLLVVRLAASLTRPVLALTEAAERVARGDLSTRLPAAGQDELGRLSGAFNHMTDELELKLTELERSRNLLRENVARLGDTLERTHDLEGLLGTVLSAAASATESQRATAWLVEGGSVVARASVPAGAPRAVVRRLPLGGDLAGEVAVDGMPRRLGHGHEDSTTVLGGPALAAPLRRGHHTVGVIVVEREPSRPAYDTDAEAMLVSLAGPAGIAVDNVLLHREAQRLSVTDPLTGAGNLRHMTTTLAREVERASRFERPLSVLLLDLDHFKNVNDTYGHTVGDAVLRELARRLASVVREVDTVARYGGEEFVVVTPETDTEGAEHLAERICEAVREEPFIVGEDSVDVTVSVGISSLPMHGSASGDLVRAADDGLYAAKRAGRNQWQVAATSHVPPQGLAAGEEPVLDR</sequence>
<dbReference type="Proteomes" id="UP001596189">
    <property type="component" value="Unassembled WGS sequence"/>
</dbReference>
<evidence type="ECO:0000259" key="7">
    <source>
        <dbReference type="PROSITE" id="PS50887"/>
    </source>
</evidence>
<gene>
    <name evidence="8" type="ORF">ACFQDO_05275</name>
</gene>
<keyword evidence="3" id="KW-0175">Coiled coil</keyword>
<dbReference type="InterPro" id="IPR029787">
    <property type="entry name" value="Nucleotide_cyclase"/>
</dbReference>
<dbReference type="SMART" id="SM00267">
    <property type="entry name" value="GGDEF"/>
    <property type="match status" value="1"/>
</dbReference>
<dbReference type="NCBIfam" id="TIGR00254">
    <property type="entry name" value="GGDEF"/>
    <property type="match status" value="1"/>
</dbReference>
<organism evidence="8 9">
    <name type="scientific">Angustibacter luteus</name>
    <dbReference type="NCBI Taxonomy" id="658456"/>
    <lineage>
        <taxon>Bacteria</taxon>
        <taxon>Bacillati</taxon>
        <taxon>Actinomycetota</taxon>
        <taxon>Actinomycetes</taxon>
        <taxon>Kineosporiales</taxon>
        <taxon>Kineosporiaceae</taxon>
    </lineage>
</organism>
<dbReference type="PANTHER" id="PTHR45138">
    <property type="entry name" value="REGULATORY COMPONENTS OF SENSORY TRANSDUCTION SYSTEM"/>
    <property type="match status" value="1"/>
</dbReference>
<dbReference type="EMBL" id="JBHSRD010000003">
    <property type="protein sequence ID" value="MFC6006537.1"/>
    <property type="molecule type" value="Genomic_DNA"/>
</dbReference>
<feature type="region of interest" description="Disordered" evidence="4">
    <location>
        <begin position="651"/>
        <end position="670"/>
    </location>
</feature>
<dbReference type="InterPro" id="IPR050469">
    <property type="entry name" value="Diguanylate_Cyclase"/>
</dbReference>
<dbReference type="InterPro" id="IPR003018">
    <property type="entry name" value="GAF"/>
</dbReference>
<dbReference type="PANTHER" id="PTHR45138:SF9">
    <property type="entry name" value="DIGUANYLATE CYCLASE DGCM-RELATED"/>
    <property type="match status" value="1"/>
</dbReference>
<dbReference type="Gene3D" id="6.10.340.10">
    <property type="match status" value="1"/>
</dbReference>
<keyword evidence="5" id="KW-0472">Membrane</keyword>
<dbReference type="InterPro" id="IPR043128">
    <property type="entry name" value="Rev_trsase/Diguanyl_cyclase"/>
</dbReference>
<dbReference type="SUPFAM" id="SSF55781">
    <property type="entry name" value="GAF domain-like"/>
    <property type="match status" value="1"/>
</dbReference>
<dbReference type="Gene3D" id="3.30.70.270">
    <property type="match status" value="1"/>
</dbReference>
<dbReference type="CDD" id="cd06225">
    <property type="entry name" value="HAMP"/>
    <property type="match status" value="1"/>
</dbReference>
<feature type="domain" description="GGDEF" evidence="7">
    <location>
        <begin position="519"/>
        <end position="652"/>
    </location>
</feature>
<evidence type="ECO:0000256" key="3">
    <source>
        <dbReference type="SAM" id="Coils"/>
    </source>
</evidence>
<feature type="domain" description="HAMP" evidence="6">
    <location>
        <begin position="271"/>
        <end position="323"/>
    </location>
</feature>
<evidence type="ECO:0000313" key="9">
    <source>
        <dbReference type="Proteomes" id="UP001596189"/>
    </source>
</evidence>
<keyword evidence="2 5" id="KW-1133">Transmembrane helix</keyword>
<dbReference type="RefSeq" id="WP_345718022.1">
    <property type="nucleotide sequence ID" value="NZ_BAABFP010000008.1"/>
</dbReference>
<dbReference type="Pfam" id="PF13492">
    <property type="entry name" value="GAF_3"/>
    <property type="match status" value="1"/>
</dbReference>
<dbReference type="SUPFAM" id="SSF158472">
    <property type="entry name" value="HAMP domain-like"/>
    <property type="match status" value="1"/>
</dbReference>
<evidence type="ECO:0000256" key="2">
    <source>
        <dbReference type="ARBA" id="ARBA00022989"/>
    </source>
</evidence>
<dbReference type="SMART" id="SM00065">
    <property type="entry name" value="GAF"/>
    <property type="match status" value="1"/>
</dbReference>
<dbReference type="Pfam" id="PF00672">
    <property type="entry name" value="HAMP"/>
    <property type="match status" value="1"/>
</dbReference>
<dbReference type="SUPFAM" id="SSF55073">
    <property type="entry name" value="Nucleotide cyclase"/>
    <property type="match status" value="1"/>
</dbReference>
<dbReference type="CDD" id="cd01949">
    <property type="entry name" value="GGDEF"/>
    <property type="match status" value="1"/>
</dbReference>
<proteinExistence type="predicted"/>
<dbReference type="Gene3D" id="3.30.450.40">
    <property type="match status" value="1"/>
</dbReference>
<evidence type="ECO:0000256" key="1">
    <source>
        <dbReference type="ARBA" id="ARBA00022692"/>
    </source>
</evidence>
<dbReference type="InterPro" id="IPR029016">
    <property type="entry name" value="GAF-like_dom_sf"/>
</dbReference>
<dbReference type="PROSITE" id="PS50887">
    <property type="entry name" value="GGDEF"/>
    <property type="match status" value="1"/>
</dbReference>
<keyword evidence="1 5" id="KW-0812">Transmembrane</keyword>
<dbReference type="InterPro" id="IPR003660">
    <property type="entry name" value="HAMP_dom"/>
</dbReference>
<evidence type="ECO:0000259" key="6">
    <source>
        <dbReference type="PROSITE" id="PS50885"/>
    </source>
</evidence>
<keyword evidence="9" id="KW-1185">Reference proteome</keyword>
<protein>
    <submittedName>
        <fullName evidence="8">Sensor domain-containing diguanylate cyclase</fullName>
    </submittedName>
</protein>
<dbReference type="SMART" id="SM00304">
    <property type="entry name" value="HAMP"/>
    <property type="match status" value="1"/>
</dbReference>
<evidence type="ECO:0000256" key="4">
    <source>
        <dbReference type="SAM" id="MobiDB-lite"/>
    </source>
</evidence>
<evidence type="ECO:0000313" key="8">
    <source>
        <dbReference type="EMBL" id="MFC6006537.1"/>
    </source>
</evidence>
<name>A0ABW1JC94_9ACTN</name>
<evidence type="ECO:0000256" key="5">
    <source>
        <dbReference type="SAM" id="Phobius"/>
    </source>
</evidence>
<accession>A0ABW1JC94</accession>
<comment type="caution">
    <text evidence="8">The sequence shown here is derived from an EMBL/GenBank/DDBJ whole genome shotgun (WGS) entry which is preliminary data.</text>
</comment>